<sequence>MDSQIEMATVDNLTSGLLVCLTKIWCGFKSNRQTPTELSEVSKET</sequence>
<keyword evidence="1" id="KW-1185">Reference proteome</keyword>
<reference evidence="2" key="1">
    <citation type="submission" date="2016-11" db="UniProtKB">
        <authorList>
            <consortium name="WormBaseParasite"/>
        </authorList>
    </citation>
    <scope>IDENTIFICATION</scope>
</reference>
<organism evidence="1 2">
    <name type="scientific">Heterorhabditis bacteriophora</name>
    <name type="common">Entomopathogenic nematode worm</name>
    <dbReference type="NCBI Taxonomy" id="37862"/>
    <lineage>
        <taxon>Eukaryota</taxon>
        <taxon>Metazoa</taxon>
        <taxon>Ecdysozoa</taxon>
        <taxon>Nematoda</taxon>
        <taxon>Chromadorea</taxon>
        <taxon>Rhabditida</taxon>
        <taxon>Rhabditina</taxon>
        <taxon>Rhabditomorpha</taxon>
        <taxon>Strongyloidea</taxon>
        <taxon>Heterorhabditidae</taxon>
        <taxon>Heterorhabditis</taxon>
    </lineage>
</organism>
<name>A0A1I7W9T6_HETBA</name>
<dbReference type="AlphaFoldDB" id="A0A1I7W9T6"/>
<protein>
    <submittedName>
        <fullName evidence="2">Uncharacterized protein</fullName>
    </submittedName>
</protein>
<proteinExistence type="predicted"/>
<accession>A0A1I7W9T6</accession>
<dbReference type="Proteomes" id="UP000095283">
    <property type="component" value="Unplaced"/>
</dbReference>
<evidence type="ECO:0000313" key="2">
    <source>
        <dbReference type="WBParaSite" id="Hba_01415"/>
    </source>
</evidence>
<dbReference type="WBParaSite" id="Hba_01415">
    <property type="protein sequence ID" value="Hba_01415"/>
    <property type="gene ID" value="Hba_01415"/>
</dbReference>
<evidence type="ECO:0000313" key="1">
    <source>
        <dbReference type="Proteomes" id="UP000095283"/>
    </source>
</evidence>